<evidence type="ECO:0000256" key="7">
    <source>
        <dbReference type="ARBA" id="ARBA00023002"/>
    </source>
</evidence>
<evidence type="ECO:0000256" key="1">
    <source>
        <dbReference type="ARBA" id="ARBA00001946"/>
    </source>
</evidence>
<comment type="caution">
    <text evidence="8">The sequence shown here is derived from an EMBL/GenBank/DDBJ whole genome shotgun (WGS) entry which is preliminary data.</text>
</comment>
<keyword evidence="6" id="KW-0521">NADP</keyword>
<evidence type="ECO:0000256" key="6">
    <source>
        <dbReference type="ARBA" id="ARBA00022857"/>
    </source>
</evidence>
<evidence type="ECO:0000313" key="8">
    <source>
        <dbReference type="EMBL" id="RUS68621.1"/>
    </source>
</evidence>
<accession>A0A433SIA0</accession>
<dbReference type="Gene3D" id="3.30.1780.10">
    <property type="entry name" value="ornithine cyclodeaminase, domain 1"/>
    <property type="match status" value="1"/>
</dbReference>
<dbReference type="AlphaFoldDB" id="A0A433SIA0"/>
<dbReference type="Pfam" id="PF03971">
    <property type="entry name" value="IDH"/>
    <property type="match status" value="2"/>
</dbReference>
<keyword evidence="5" id="KW-0460">Magnesium</keyword>
<dbReference type="SUPFAM" id="SSF51735">
    <property type="entry name" value="NAD(P)-binding Rossmann-fold domains"/>
    <property type="match status" value="1"/>
</dbReference>
<evidence type="ECO:0000256" key="2">
    <source>
        <dbReference type="ARBA" id="ARBA00022435"/>
    </source>
</evidence>
<name>A0A433SIA0_ELYCH</name>
<dbReference type="GO" id="GO:0006099">
    <property type="term" value="P:tricarboxylic acid cycle"/>
    <property type="evidence" value="ECO:0007669"/>
    <property type="project" value="UniProtKB-KW"/>
</dbReference>
<dbReference type="GO" id="GO:0004450">
    <property type="term" value="F:isocitrate dehydrogenase (NADP+) activity"/>
    <property type="evidence" value="ECO:0007669"/>
    <property type="project" value="InterPro"/>
</dbReference>
<dbReference type="InterPro" id="IPR036291">
    <property type="entry name" value="NAD(P)-bd_dom_sf"/>
</dbReference>
<keyword evidence="7" id="KW-0560">Oxidoreductase</keyword>
<reference evidence="8 9" key="1">
    <citation type="submission" date="2019-01" db="EMBL/GenBank/DDBJ databases">
        <title>A draft genome assembly of the solar-powered sea slug Elysia chlorotica.</title>
        <authorList>
            <person name="Cai H."/>
            <person name="Li Q."/>
            <person name="Fang X."/>
            <person name="Li J."/>
            <person name="Curtis N.E."/>
            <person name="Altenburger A."/>
            <person name="Shibata T."/>
            <person name="Feng M."/>
            <person name="Maeda T."/>
            <person name="Schwartz J.A."/>
            <person name="Shigenobu S."/>
            <person name="Lundholm N."/>
            <person name="Nishiyama T."/>
            <person name="Yang H."/>
            <person name="Hasebe M."/>
            <person name="Li S."/>
            <person name="Pierce S.K."/>
            <person name="Wang J."/>
        </authorList>
    </citation>
    <scope>NUCLEOTIDE SEQUENCE [LARGE SCALE GENOMIC DNA]</scope>
    <source>
        <strain evidence="8">EC2010</strain>
        <tissue evidence="8">Whole organism of an adult</tissue>
    </source>
</reference>
<dbReference type="EMBL" id="RQTK01002200">
    <property type="protein sequence ID" value="RUS68621.1"/>
    <property type="molecule type" value="Genomic_DNA"/>
</dbReference>
<keyword evidence="3" id="KW-0816">Tricarboxylic acid cycle</keyword>
<evidence type="ECO:0000256" key="3">
    <source>
        <dbReference type="ARBA" id="ARBA00022532"/>
    </source>
</evidence>
<comment type="cofactor">
    <cofactor evidence="1">
        <name>Mg(2+)</name>
        <dbReference type="ChEBI" id="CHEBI:18420"/>
    </cofactor>
</comment>
<dbReference type="Proteomes" id="UP000271974">
    <property type="component" value="Unassembled WGS sequence"/>
</dbReference>
<sequence length="370" mass="40630">MDSLNAYLASSDMSQIKDIKEQIGFQADSGMVDQATAIKLEMTLLTAFRTAAATVVATECLARQNSHTIAIIGTGAQTAIKELQAKGYKIPDYPADAQSDEQKEIKARYAKVLGSAVNPVLREGNSDRRVAAAVKEYAEKHPHSMEVFFADVFTKYAKEFKEIGVNSRNGWGDAVEKIKELPLEIQDKINADIEKVFKAQPDLAMVNSDKGITNLNVPSDVIIDASMPAAIRSSGEFLALGASLEDMAIKTRDVRIQTLADTLGQANKDFLEFDKSPRRRVGELDTRGSHFYLSFYWAKALANQNDNQELKAIFAPIFAELEKNEAKIVKELADAQGVSVDVGGYYQMSPKKLAVAMRPSKTLNTILAKI</sequence>
<dbReference type="GO" id="GO:0047127">
    <property type="term" value="F:thiomorpholine-carboxylate dehydrogenase activity"/>
    <property type="evidence" value="ECO:0007669"/>
    <property type="project" value="UniProtKB-EC"/>
</dbReference>
<dbReference type="SUPFAM" id="SSF53659">
    <property type="entry name" value="Isocitrate/Isopropylmalate dehydrogenase-like"/>
    <property type="match status" value="1"/>
</dbReference>
<dbReference type="InterPro" id="IPR023401">
    <property type="entry name" value="ODC_N"/>
</dbReference>
<evidence type="ECO:0000256" key="4">
    <source>
        <dbReference type="ARBA" id="ARBA00022723"/>
    </source>
</evidence>
<dbReference type="GO" id="GO:0046872">
    <property type="term" value="F:metal ion binding"/>
    <property type="evidence" value="ECO:0007669"/>
    <property type="project" value="UniProtKB-KW"/>
</dbReference>
<protein>
    <submittedName>
        <fullName evidence="8">Uncharacterized protein</fullName>
    </submittedName>
</protein>
<dbReference type="PANTHER" id="PTHR36999:SF1">
    <property type="entry name" value="ISOCITRATE DEHYDROGENASE (NADP(+))"/>
    <property type="match status" value="1"/>
</dbReference>
<keyword evidence="4" id="KW-0479">Metal-binding</keyword>
<evidence type="ECO:0000256" key="5">
    <source>
        <dbReference type="ARBA" id="ARBA00022842"/>
    </source>
</evidence>
<dbReference type="OrthoDB" id="408849at2759"/>
<dbReference type="PANTHER" id="PTHR36999">
    <property type="entry name" value="ISOCITRATE DEHYDROGENASE [NADP]"/>
    <property type="match status" value="1"/>
</dbReference>
<keyword evidence="9" id="KW-1185">Reference proteome</keyword>
<organism evidence="8 9">
    <name type="scientific">Elysia chlorotica</name>
    <name type="common">Eastern emerald elysia</name>
    <name type="synonym">Sea slug</name>
    <dbReference type="NCBI Taxonomy" id="188477"/>
    <lineage>
        <taxon>Eukaryota</taxon>
        <taxon>Metazoa</taxon>
        <taxon>Spiralia</taxon>
        <taxon>Lophotrochozoa</taxon>
        <taxon>Mollusca</taxon>
        <taxon>Gastropoda</taxon>
        <taxon>Heterobranchia</taxon>
        <taxon>Euthyneura</taxon>
        <taxon>Panpulmonata</taxon>
        <taxon>Sacoglossa</taxon>
        <taxon>Placobranchoidea</taxon>
        <taxon>Plakobranchidae</taxon>
        <taxon>Elysia</taxon>
    </lineage>
</organism>
<dbReference type="GO" id="GO:0050241">
    <property type="term" value="F:pyrroline-2-carboxylate reductase activity"/>
    <property type="evidence" value="ECO:0007669"/>
    <property type="project" value="UniProtKB-EC"/>
</dbReference>
<evidence type="ECO:0000313" key="9">
    <source>
        <dbReference type="Proteomes" id="UP000271974"/>
    </source>
</evidence>
<dbReference type="GO" id="GO:0006097">
    <property type="term" value="P:glyoxylate cycle"/>
    <property type="evidence" value="ECO:0007669"/>
    <property type="project" value="UniProtKB-KW"/>
</dbReference>
<keyword evidence="2" id="KW-0329">Glyoxylate bypass</keyword>
<proteinExistence type="predicted"/>
<dbReference type="InterPro" id="IPR004436">
    <property type="entry name" value="Isocitrate_DH_NADP_mono"/>
</dbReference>
<dbReference type="STRING" id="188477.A0A433SIA0"/>
<gene>
    <name evidence="8" type="ORF">EGW08_023617</name>
</gene>